<dbReference type="AlphaFoldDB" id="A0A5D0HUC7"/>
<gene>
    <name evidence="6" type="ORF">FUA24_14460</name>
</gene>
<feature type="active site" description="Proton donor" evidence="4">
    <location>
        <position position="214"/>
    </location>
</feature>
<dbReference type="Pfam" id="PF02156">
    <property type="entry name" value="Glyco_hydro_26"/>
    <property type="match status" value="1"/>
</dbReference>
<keyword evidence="3 4" id="KW-0326">Glycosidase</keyword>
<evidence type="ECO:0000313" key="6">
    <source>
        <dbReference type="EMBL" id="TYA74520.1"/>
    </source>
</evidence>
<dbReference type="EMBL" id="VSDQ01000679">
    <property type="protein sequence ID" value="TYA74520.1"/>
    <property type="molecule type" value="Genomic_DNA"/>
</dbReference>
<dbReference type="InterPro" id="IPR022790">
    <property type="entry name" value="GH26_dom"/>
</dbReference>
<dbReference type="PROSITE" id="PS51257">
    <property type="entry name" value="PROKAR_LIPOPROTEIN"/>
    <property type="match status" value="1"/>
</dbReference>
<feature type="domain" description="GH26" evidence="5">
    <location>
        <begin position="59"/>
        <end position="383"/>
    </location>
</feature>
<dbReference type="InterPro" id="IPR000805">
    <property type="entry name" value="Glyco_hydro_26"/>
</dbReference>
<dbReference type="InterPro" id="IPR017853">
    <property type="entry name" value="GH"/>
</dbReference>
<dbReference type="PRINTS" id="PR00739">
    <property type="entry name" value="GLHYDRLASE26"/>
</dbReference>
<dbReference type="PANTHER" id="PTHR40079:SF4">
    <property type="entry name" value="GH26 DOMAIN-CONTAINING PROTEIN-RELATED"/>
    <property type="match status" value="1"/>
</dbReference>
<evidence type="ECO:0000259" key="5">
    <source>
        <dbReference type="PROSITE" id="PS51764"/>
    </source>
</evidence>
<sequence>MQRRNFLLSMKELILKFLTVTLLLTSCTTDELDLFDPDATRVPQTLIPDVTFADPNIVQEAKDLHLRLQLITQKGIAFGQQGAIGGGVNFFDFESLESDFSRVAGDWPAIIGFDLEELELWDPLIPNPNVQDFRQTLLTKAHNNGSIITLSWHASNPLTRRNSFDRTKAVTQMLEGGFLRDTFLLYLERIAYFLNNLKDENGNPIPVLFRPWHEMNGDFFFWGEGLRSTEEFKQLFRDTVTILTETYNVHNVLYVYAPNTVKNASEYLKNYPGDAYVDILGIDVYDHKSNNFVNDAIRNLEIVETIAKEKNMLFAFTETGLENVTESNWWTEQLYKAIRSSSISYTMVWRNATPNHFYAPYLGHPAEDDFRTFVSKDLILLHKDIQQE</sequence>
<dbReference type="PROSITE" id="PS51764">
    <property type="entry name" value="GH26"/>
    <property type="match status" value="1"/>
</dbReference>
<dbReference type="PANTHER" id="PTHR40079">
    <property type="entry name" value="MANNAN ENDO-1,4-BETA-MANNOSIDASE E-RELATED"/>
    <property type="match status" value="1"/>
</dbReference>
<dbReference type="SUPFAM" id="SSF51445">
    <property type="entry name" value="(Trans)glycosidases"/>
    <property type="match status" value="1"/>
</dbReference>
<dbReference type="Proteomes" id="UP000323930">
    <property type="component" value="Unassembled WGS sequence"/>
</dbReference>
<accession>A0A5D0HUC7</accession>
<organism evidence="6 7">
    <name type="scientific">Seonamhaeicola marinus</name>
    <dbReference type="NCBI Taxonomy" id="1912246"/>
    <lineage>
        <taxon>Bacteria</taxon>
        <taxon>Pseudomonadati</taxon>
        <taxon>Bacteroidota</taxon>
        <taxon>Flavobacteriia</taxon>
        <taxon>Flavobacteriales</taxon>
        <taxon>Flavobacteriaceae</taxon>
    </lineage>
</organism>
<feature type="active site" description="Nucleophile" evidence="4">
    <location>
        <position position="318"/>
    </location>
</feature>
<dbReference type="OrthoDB" id="9816550at2"/>
<evidence type="ECO:0000313" key="7">
    <source>
        <dbReference type="Proteomes" id="UP000323930"/>
    </source>
</evidence>
<evidence type="ECO:0000256" key="3">
    <source>
        <dbReference type="ARBA" id="ARBA00023295"/>
    </source>
</evidence>
<proteinExistence type="inferred from homology"/>
<dbReference type="GO" id="GO:0016985">
    <property type="term" value="F:mannan endo-1,4-beta-mannosidase activity"/>
    <property type="evidence" value="ECO:0007669"/>
    <property type="project" value="InterPro"/>
</dbReference>
<evidence type="ECO:0000256" key="2">
    <source>
        <dbReference type="ARBA" id="ARBA00022801"/>
    </source>
</evidence>
<name>A0A5D0HUC7_9FLAO</name>
<dbReference type="Gene3D" id="3.20.20.80">
    <property type="entry name" value="Glycosidases"/>
    <property type="match status" value="1"/>
</dbReference>
<keyword evidence="7" id="KW-1185">Reference proteome</keyword>
<evidence type="ECO:0000256" key="4">
    <source>
        <dbReference type="PROSITE-ProRule" id="PRU01100"/>
    </source>
</evidence>
<protein>
    <submittedName>
        <fullName evidence="6">Beta-mannosidase</fullName>
    </submittedName>
</protein>
<reference evidence="6 7" key="1">
    <citation type="submission" date="2019-08" db="EMBL/GenBank/DDBJ databases">
        <title>Seonamhaeicola sediminis sp. nov., isolated from marine sediment.</title>
        <authorList>
            <person name="Cao W.R."/>
        </authorList>
    </citation>
    <scope>NUCLEOTIDE SEQUENCE [LARGE SCALE GENOMIC DNA]</scope>
    <source>
        <strain evidence="6 7">B011</strain>
    </source>
</reference>
<comment type="caution">
    <text evidence="6">The sequence shown here is derived from an EMBL/GenBank/DDBJ whole genome shotgun (WGS) entry which is preliminary data.</text>
</comment>
<evidence type="ECO:0000256" key="1">
    <source>
        <dbReference type="ARBA" id="ARBA00007754"/>
    </source>
</evidence>
<dbReference type="GO" id="GO:0006080">
    <property type="term" value="P:substituted mannan metabolic process"/>
    <property type="evidence" value="ECO:0007669"/>
    <property type="project" value="InterPro"/>
</dbReference>
<keyword evidence="2 4" id="KW-0378">Hydrolase</keyword>
<comment type="similarity">
    <text evidence="1 4">Belongs to the glycosyl hydrolase 26 family.</text>
</comment>